<keyword evidence="1" id="KW-0472">Membrane</keyword>
<feature type="transmembrane region" description="Helical" evidence="1">
    <location>
        <begin position="20"/>
        <end position="38"/>
    </location>
</feature>
<evidence type="ECO:0000313" key="2">
    <source>
        <dbReference type="EMBL" id="GER52432.1"/>
    </source>
</evidence>
<keyword evidence="3" id="KW-1185">Reference proteome</keyword>
<dbReference type="Proteomes" id="UP000325081">
    <property type="component" value="Unassembled WGS sequence"/>
</dbReference>
<accession>A0A5A7R4W1</accession>
<reference evidence="3" key="1">
    <citation type="journal article" date="2019" name="Curr. Biol.">
        <title>Genome Sequence of Striga asiatica Provides Insight into the Evolution of Plant Parasitism.</title>
        <authorList>
            <person name="Yoshida S."/>
            <person name="Kim S."/>
            <person name="Wafula E.K."/>
            <person name="Tanskanen J."/>
            <person name="Kim Y.M."/>
            <person name="Honaas L."/>
            <person name="Yang Z."/>
            <person name="Spallek T."/>
            <person name="Conn C.E."/>
            <person name="Ichihashi Y."/>
            <person name="Cheong K."/>
            <person name="Cui S."/>
            <person name="Der J.P."/>
            <person name="Gundlach H."/>
            <person name="Jiao Y."/>
            <person name="Hori C."/>
            <person name="Ishida J.K."/>
            <person name="Kasahara H."/>
            <person name="Kiba T."/>
            <person name="Kim M.S."/>
            <person name="Koo N."/>
            <person name="Laohavisit A."/>
            <person name="Lee Y.H."/>
            <person name="Lumba S."/>
            <person name="McCourt P."/>
            <person name="Mortimer J.C."/>
            <person name="Mutuku J.M."/>
            <person name="Nomura T."/>
            <person name="Sasaki-Sekimoto Y."/>
            <person name="Seto Y."/>
            <person name="Wang Y."/>
            <person name="Wakatake T."/>
            <person name="Sakakibara H."/>
            <person name="Demura T."/>
            <person name="Yamaguchi S."/>
            <person name="Yoneyama K."/>
            <person name="Manabe R.I."/>
            <person name="Nelson D.C."/>
            <person name="Schulman A.H."/>
            <person name="Timko M.P."/>
            <person name="dePamphilis C.W."/>
            <person name="Choi D."/>
            <person name="Shirasu K."/>
        </authorList>
    </citation>
    <scope>NUCLEOTIDE SEQUENCE [LARGE SCALE GENOMIC DNA]</scope>
    <source>
        <strain evidence="3">cv. UVA1</strain>
    </source>
</reference>
<evidence type="ECO:0000313" key="3">
    <source>
        <dbReference type="Proteomes" id="UP000325081"/>
    </source>
</evidence>
<keyword evidence="2" id="KW-0418">Kinase</keyword>
<organism evidence="2 3">
    <name type="scientific">Striga asiatica</name>
    <name type="common">Asiatic witchweed</name>
    <name type="synonym">Buchnera asiatica</name>
    <dbReference type="NCBI Taxonomy" id="4170"/>
    <lineage>
        <taxon>Eukaryota</taxon>
        <taxon>Viridiplantae</taxon>
        <taxon>Streptophyta</taxon>
        <taxon>Embryophyta</taxon>
        <taxon>Tracheophyta</taxon>
        <taxon>Spermatophyta</taxon>
        <taxon>Magnoliopsida</taxon>
        <taxon>eudicotyledons</taxon>
        <taxon>Gunneridae</taxon>
        <taxon>Pentapetalae</taxon>
        <taxon>asterids</taxon>
        <taxon>lamiids</taxon>
        <taxon>Lamiales</taxon>
        <taxon>Orobanchaceae</taxon>
        <taxon>Buchnereae</taxon>
        <taxon>Striga</taxon>
    </lineage>
</organism>
<gene>
    <name evidence="2" type="ORF">STAS_29880</name>
</gene>
<dbReference type="OrthoDB" id="537915at2759"/>
<name>A0A5A7R4W1_STRAF</name>
<keyword evidence="1" id="KW-0812">Transmembrane</keyword>
<protein>
    <submittedName>
        <fullName evidence="2">6-phosphofructokinase</fullName>
    </submittedName>
</protein>
<feature type="non-terminal residue" evidence="2">
    <location>
        <position position="150"/>
    </location>
</feature>
<keyword evidence="2" id="KW-0808">Transferase</keyword>
<comment type="caution">
    <text evidence="2">The sequence shown here is derived from an EMBL/GenBank/DDBJ whole genome shotgun (WGS) entry which is preliminary data.</text>
</comment>
<proteinExistence type="predicted"/>
<sequence length="150" mass="17089">VHSGLLEEPHIPHYKAMRPVNMLLFNGFIFTCLTFNYVDLLQKTNATGASWNIILGDIGTNKFLKVIGFPVDVKYIDPTYLIHTCSASALDETLLVIILLYDELWLKVVVSNFKNTENSDEGFDSIKLKDQKILEEDSSQNDMEVYENLI</sequence>
<dbReference type="GO" id="GO:0016301">
    <property type="term" value="F:kinase activity"/>
    <property type="evidence" value="ECO:0007669"/>
    <property type="project" value="UniProtKB-KW"/>
</dbReference>
<dbReference type="EMBL" id="BKCP01010292">
    <property type="protein sequence ID" value="GER52432.1"/>
    <property type="molecule type" value="Genomic_DNA"/>
</dbReference>
<dbReference type="AlphaFoldDB" id="A0A5A7R4W1"/>
<evidence type="ECO:0000256" key="1">
    <source>
        <dbReference type="SAM" id="Phobius"/>
    </source>
</evidence>
<feature type="non-terminal residue" evidence="2">
    <location>
        <position position="1"/>
    </location>
</feature>
<keyword evidence="1" id="KW-1133">Transmembrane helix</keyword>